<evidence type="ECO:0000256" key="3">
    <source>
        <dbReference type="ARBA" id="ARBA00022824"/>
    </source>
</evidence>
<evidence type="ECO:0000256" key="1">
    <source>
        <dbReference type="ARBA" id="ARBA00022387"/>
    </source>
</evidence>
<evidence type="ECO:0000256" key="4">
    <source>
        <dbReference type="ARBA" id="ARBA00023157"/>
    </source>
</evidence>
<sequence>MCLDGSRTIPFEWVNDDYCDCRDGSDEPGTAACPNGSFHCANLGHLPLNIPSSRVNDQICDCCDGSDEYSGWVHCPNTCEEMGRKMREEMRLQEERQTNGYQIRQKMAIDGKKRKVEKQVSVNSLLFSKYPVEQIQARKEFDLNADGEISPEEVKVSNEARMKHSDVQSKIRRLEADLKEAEEYMKINFGPNDEFAPLYQQCFEIALSEYVYKLCLFEKATQRSKDTSMETALGSWGKWITIGEDGFYKMLYEHGAQCWNGPERSTTVDLVCGLENALVASSEPSRCQYAFTFATPAVCDLPTHKNHYEGEL</sequence>
<dbReference type="AlphaFoldDB" id="A0A183ICX2"/>
<reference evidence="9" key="1">
    <citation type="submission" date="2016-06" db="UniProtKB">
        <authorList>
            <consortium name="WormBaseParasite"/>
        </authorList>
    </citation>
    <scope>IDENTIFICATION</scope>
</reference>
<keyword evidence="4" id="KW-1015">Disulfide bond</keyword>
<dbReference type="Pfam" id="PF12999">
    <property type="entry name" value="PRKCSH-like"/>
    <property type="match status" value="1"/>
</dbReference>
<dbReference type="WBParaSite" id="SBAD_0000153301-mRNA-1">
    <property type="protein sequence ID" value="SBAD_0000153301-mRNA-1"/>
    <property type="gene ID" value="SBAD_0000153301"/>
</dbReference>
<evidence type="ECO:0000313" key="7">
    <source>
        <dbReference type="EMBL" id="VDO94425.1"/>
    </source>
</evidence>
<dbReference type="Gene3D" id="2.70.130.10">
    <property type="entry name" value="Mannose-6-phosphate receptor binding domain"/>
    <property type="match status" value="1"/>
</dbReference>
<protein>
    <recommendedName>
        <fullName evidence="1">Glucosidase 2 subunit beta</fullName>
    </recommendedName>
</protein>
<dbReference type="InterPro" id="IPR044865">
    <property type="entry name" value="MRH_dom"/>
</dbReference>
<dbReference type="InterPro" id="IPR028146">
    <property type="entry name" value="PRKCSH_N"/>
</dbReference>
<proteinExistence type="predicted"/>
<dbReference type="InterPro" id="IPR036607">
    <property type="entry name" value="PRKCSH"/>
</dbReference>
<dbReference type="Gene3D" id="4.10.400.10">
    <property type="entry name" value="Low-density Lipoprotein Receptor"/>
    <property type="match status" value="2"/>
</dbReference>
<evidence type="ECO:0000256" key="2">
    <source>
        <dbReference type="ARBA" id="ARBA00022729"/>
    </source>
</evidence>
<name>A0A183ICX2_9BILA</name>
<dbReference type="SUPFAM" id="SSF50911">
    <property type="entry name" value="Mannose 6-phosphate receptor domain"/>
    <property type="match status" value="1"/>
</dbReference>
<dbReference type="InterPro" id="IPR039794">
    <property type="entry name" value="Gtb1-like"/>
</dbReference>
<dbReference type="Pfam" id="PF13015">
    <property type="entry name" value="PRKCSH_1"/>
    <property type="match status" value="1"/>
</dbReference>
<keyword evidence="2" id="KW-0732">Signal</keyword>
<evidence type="ECO:0000256" key="5">
    <source>
        <dbReference type="SAM" id="Coils"/>
    </source>
</evidence>
<organism evidence="9">
    <name type="scientific">Soboliphyme baturini</name>
    <dbReference type="NCBI Taxonomy" id="241478"/>
    <lineage>
        <taxon>Eukaryota</taxon>
        <taxon>Metazoa</taxon>
        <taxon>Ecdysozoa</taxon>
        <taxon>Nematoda</taxon>
        <taxon>Enoplea</taxon>
        <taxon>Dorylaimia</taxon>
        <taxon>Dioctophymatida</taxon>
        <taxon>Dioctophymatoidea</taxon>
        <taxon>Soboliphymatidae</taxon>
        <taxon>Soboliphyme</taxon>
    </lineage>
</organism>
<accession>A0A183ICX2</accession>
<reference evidence="7 8" key="2">
    <citation type="submission" date="2018-11" db="EMBL/GenBank/DDBJ databases">
        <authorList>
            <consortium name="Pathogen Informatics"/>
        </authorList>
    </citation>
    <scope>NUCLEOTIDE SEQUENCE [LARGE SCALE GENOMIC DNA]</scope>
</reference>
<dbReference type="PROSITE" id="PS51914">
    <property type="entry name" value="MRH"/>
    <property type="match status" value="1"/>
</dbReference>
<dbReference type="InterPro" id="IPR009011">
    <property type="entry name" value="Man6P_isomerase_rcpt-bd_dom_sf"/>
</dbReference>
<dbReference type="PROSITE" id="PS00018">
    <property type="entry name" value="EF_HAND_1"/>
    <property type="match status" value="1"/>
</dbReference>
<keyword evidence="8" id="KW-1185">Reference proteome</keyword>
<gene>
    <name evidence="7" type="ORF">SBAD_LOCUS1466</name>
</gene>
<keyword evidence="5" id="KW-0175">Coiled coil</keyword>
<evidence type="ECO:0000259" key="6">
    <source>
        <dbReference type="PROSITE" id="PS51914"/>
    </source>
</evidence>
<dbReference type="InterPro" id="IPR036055">
    <property type="entry name" value="LDL_receptor-like_sf"/>
</dbReference>
<feature type="domain" description="MRH" evidence="6">
    <location>
        <begin position="200"/>
        <end position="301"/>
    </location>
</feature>
<dbReference type="Proteomes" id="UP000270296">
    <property type="component" value="Unassembled WGS sequence"/>
</dbReference>
<dbReference type="GO" id="GO:0017177">
    <property type="term" value="C:glucosidase II complex"/>
    <property type="evidence" value="ECO:0007669"/>
    <property type="project" value="TreeGrafter"/>
</dbReference>
<keyword evidence="3" id="KW-0256">Endoplasmic reticulum</keyword>
<dbReference type="PANTHER" id="PTHR12630:SF1">
    <property type="entry name" value="GLUCOSIDASE 2 SUBUNIT BETA"/>
    <property type="match status" value="1"/>
</dbReference>
<feature type="coiled-coil region" evidence="5">
    <location>
        <begin position="157"/>
        <end position="184"/>
    </location>
</feature>
<dbReference type="InterPro" id="IPR018247">
    <property type="entry name" value="EF_Hand_1_Ca_BS"/>
</dbReference>
<dbReference type="OrthoDB" id="28322at2759"/>
<evidence type="ECO:0000313" key="9">
    <source>
        <dbReference type="WBParaSite" id="SBAD_0000153301-mRNA-1"/>
    </source>
</evidence>
<dbReference type="EMBL" id="UZAM01006835">
    <property type="protein sequence ID" value="VDO94425.1"/>
    <property type="molecule type" value="Genomic_DNA"/>
</dbReference>
<dbReference type="PANTHER" id="PTHR12630">
    <property type="entry name" value="N-LINKED OLIGOSACCHARIDE PROCESSING"/>
    <property type="match status" value="1"/>
</dbReference>
<evidence type="ECO:0000313" key="8">
    <source>
        <dbReference type="Proteomes" id="UP000270296"/>
    </source>
</evidence>
<dbReference type="GO" id="GO:0006491">
    <property type="term" value="P:N-glycan processing"/>
    <property type="evidence" value="ECO:0007669"/>
    <property type="project" value="TreeGrafter"/>
</dbReference>